<dbReference type="GO" id="GO:0050660">
    <property type="term" value="F:flavin adenine dinucleotide binding"/>
    <property type="evidence" value="ECO:0007669"/>
    <property type="project" value="TreeGrafter"/>
</dbReference>
<dbReference type="Gene3D" id="3.50.50.60">
    <property type="entry name" value="FAD/NAD(P)-binding domain"/>
    <property type="match status" value="2"/>
</dbReference>
<dbReference type="PRINTS" id="PR00411">
    <property type="entry name" value="PNDRDTASEI"/>
</dbReference>
<dbReference type="PIRSF" id="PIRSF000350">
    <property type="entry name" value="Mercury_reductase_MerA"/>
    <property type="match status" value="1"/>
</dbReference>
<dbReference type="InterPro" id="IPR001100">
    <property type="entry name" value="Pyr_nuc-diS_OxRdtase"/>
</dbReference>
<comment type="cofactor">
    <cofactor evidence="6">
        <name>FAD</name>
        <dbReference type="ChEBI" id="CHEBI:57692"/>
    </cofactor>
    <text evidence="6">Binds 1 FAD per subunit.</text>
</comment>
<evidence type="ECO:0000313" key="9">
    <source>
        <dbReference type="EMBL" id="POR52826.1"/>
    </source>
</evidence>
<dbReference type="GO" id="GO:0006103">
    <property type="term" value="P:2-oxoglutarate metabolic process"/>
    <property type="evidence" value="ECO:0007669"/>
    <property type="project" value="TreeGrafter"/>
</dbReference>
<evidence type="ECO:0000256" key="3">
    <source>
        <dbReference type="ARBA" id="ARBA00022827"/>
    </source>
</evidence>
<protein>
    <submittedName>
        <fullName evidence="9">Dihydrolipoamide dehydrogenase</fullName>
    </submittedName>
</protein>
<feature type="binding site" evidence="6">
    <location>
        <begin position="144"/>
        <end position="146"/>
    </location>
    <ligand>
        <name>FAD</name>
        <dbReference type="ChEBI" id="CHEBI:57692"/>
    </ligand>
</feature>
<keyword evidence="5 6" id="KW-0520">NAD</keyword>
<organism evidence="9 10">
    <name type="scientific">Paraburkholderia eburnea</name>
    <dbReference type="NCBI Taxonomy" id="1189126"/>
    <lineage>
        <taxon>Bacteria</taxon>
        <taxon>Pseudomonadati</taxon>
        <taxon>Pseudomonadota</taxon>
        <taxon>Betaproteobacteria</taxon>
        <taxon>Burkholderiales</taxon>
        <taxon>Burkholderiaceae</taxon>
        <taxon>Paraburkholderia</taxon>
    </lineage>
</organism>
<dbReference type="Pfam" id="PF02852">
    <property type="entry name" value="Pyr_redox_dim"/>
    <property type="match status" value="1"/>
</dbReference>
<proteinExistence type="inferred from homology"/>
<dbReference type="InterPro" id="IPR016156">
    <property type="entry name" value="FAD/NAD-linked_Rdtase_dimer_sf"/>
</dbReference>
<evidence type="ECO:0000256" key="4">
    <source>
        <dbReference type="ARBA" id="ARBA00023002"/>
    </source>
</evidence>
<dbReference type="InterPro" id="IPR036188">
    <property type="entry name" value="FAD/NAD-bd_sf"/>
</dbReference>
<keyword evidence="10" id="KW-1185">Reference proteome</keyword>
<feature type="binding site" evidence="6">
    <location>
        <position position="204"/>
    </location>
    <ligand>
        <name>NAD(+)</name>
        <dbReference type="ChEBI" id="CHEBI:57540"/>
    </ligand>
</feature>
<evidence type="ECO:0000256" key="5">
    <source>
        <dbReference type="ARBA" id="ARBA00023027"/>
    </source>
</evidence>
<name>A0A2S4MDK1_9BURK</name>
<keyword evidence="4" id="KW-0560">Oxidoreductase</keyword>
<dbReference type="InterPro" id="IPR023753">
    <property type="entry name" value="FAD/NAD-binding_dom"/>
</dbReference>
<feature type="domain" description="Pyridine nucleotide-disulphide oxidoreductase dimerisation" evidence="7">
    <location>
        <begin position="346"/>
        <end position="455"/>
    </location>
</feature>
<feature type="domain" description="FAD/NAD(P)-binding" evidence="8">
    <location>
        <begin position="4"/>
        <end position="327"/>
    </location>
</feature>
<evidence type="ECO:0000259" key="7">
    <source>
        <dbReference type="Pfam" id="PF02852"/>
    </source>
</evidence>
<keyword evidence="6" id="KW-0547">Nucleotide-binding</keyword>
<evidence type="ECO:0000256" key="6">
    <source>
        <dbReference type="PIRSR" id="PIRSR000350-3"/>
    </source>
</evidence>
<comment type="caution">
    <text evidence="9">The sequence shown here is derived from an EMBL/GenBank/DDBJ whole genome shotgun (WGS) entry which is preliminary data.</text>
</comment>
<dbReference type="SUPFAM" id="SSF55424">
    <property type="entry name" value="FAD/NAD-linked reductases, dimerisation (C-terminal) domain"/>
    <property type="match status" value="1"/>
</dbReference>
<dbReference type="Pfam" id="PF07992">
    <property type="entry name" value="Pyr_redox_2"/>
    <property type="match status" value="1"/>
</dbReference>
<keyword evidence="2" id="KW-0285">Flavoprotein</keyword>
<accession>A0A2S4MDK1</accession>
<dbReference type="AlphaFoldDB" id="A0A2S4MDK1"/>
<dbReference type="EMBL" id="PQGA01000004">
    <property type="protein sequence ID" value="POR52826.1"/>
    <property type="molecule type" value="Genomic_DNA"/>
</dbReference>
<evidence type="ECO:0000313" key="10">
    <source>
        <dbReference type="Proteomes" id="UP000237381"/>
    </source>
</evidence>
<dbReference type="InterPro" id="IPR004099">
    <property type="entry name" value="Pyr_nucl-diS_OxRdtase_dimer"/>
</dbReference>
<dbReference type="InterPro" id="IPR050151">
    <property type="entry name" value="Class-I_Pyr_Nuc-Dis_Oxidored"/>
</dbReference>
<feature type="binding site" evidence="6">
    <location>
        <position position="273"/>
    </location>
    <ligand>
        <name>NAD(+)</name>
        <dbReference type="ChEBI" id="CHEBI:57540"/>
    </ligand>
</feature>
<dbReference type="RefSeq" id="WP_103704232.1">
    <property type="nucleotide sequence ID" value="NZ_PQGA01000004.1"/>
</dbReference>
<keyword evidence="3 6" id="KW-0274">FAD</keyword>
<dbReference type="PANTHER" id="PTHR22912:SF151">
    <property type="entry name" value="DIHYDROLIPOYL DEHYDROGENASE, MITOCHONDRIAL"/>
    <property type="match status" value="1"/>
</dbReference>
<gene>
    <name evidence="9" type="ORF">B0G62_104123</name>
</gene>
<feature type="binding site" evidence="6">
    <location>
        <position position="312"/>
    </location>
    <ligand>
        <name>FAD</name>
        <dbReference type="ChEBI" id="CHEBI:57692"/>
    </ligand>
</feature>
<evidence type="ECO:0000256" key="2">
    <source>
        <dbReference type="ARBA" id="ARBA00022630"/>
    </source>
</evidence>
<dbReference type="Gene3D" id="3.30.390.30">
    <property type="match status" value="1"/>
</dbReference>
<sequence>MDHYDIIVIGCGAAGYNTAVRASQLGLSVACIERAQAIGGAGIRTGCIPSRLLLHASEMYEIAAKAKHATLGIRCVPTLDLSQMMRYKTKTVENMVRHATQLLGRHRVKVIPGTARLAGSGKVALTGPDGLSRIMSGRAVVIATGSEPIPLPFAAFNHHSILHSADALALDRVPRHLAIVGAGATGVELASLWRRLGARVTLLERRDRICHWLDRDIATALQRALRRQGIGIRLSADVVGIDTRTGGVSIHVCNAPTGEIATLDAEQVLVAIGRRPATVGLNLASAGLRAGVDGELPFRPSPCADGIWVVGDATDGPMLMSKAEEEAIACAEQIAGLPGFVNYATIPNVLYTSPEVAMIGKTEDELRATGVPYRIGYCPLAVSARATIHGTQTGSVKLIVDARTHLIAGAHLIGPRAAELISQVAIAVEASMICEDFARICHPYPTWSESVRQAAMAAGGWMMRT</sequence>
<evidence type="ECO:0000256" key="1">
    <source>
        <dbReference type="ARBA" id="ARBA00007532"/>
    </source>
</evidence>
<dbReference type="Proteomes" id="UP000237381">
    <property type="component" value="Unassembled WGS sequence"/>
</dbReference>
<dbReference type="GO" id="GO:0004148">
    <property type="term" value="F:dihydrolipoyl dehydrogenase (NADH) activity"/>
    <property type="evidence" value="ECO:0007669"/>
    <property type="project" value="TreeGrafter"/>
</dbReference>
<dbReference type="FunFam" id="3.30.390.30:FF:000001">
    <property type="entry name" value="Dihydrolipoyl dehydrogenase"/>
    <property type="match status" value="1"/>
</dbReference>
<evidence type="ECO:0000259" key="8">
    <source>
        <dbReference type="Pfam" id="PF07992"/>
    </source>
</evidence>
<dbReference type="PRINTS" id="PR00368">
    <property type="entry name" value="FADPNR"/>
</dbReference>
<dbReference type="OrthoDB" id="178496at2"/>
<dbReference type="PANTHER" id="PTHR22912">
    <property type="entry name" value="DISULFIDE OXIDOREDUCTASE"/>
    <property type="match status" value="1"/>
</dbReference>
<comment type="similarity">
    <text evidence="1">Belongs to the class-I pyridine nucleotide-disulfide oxidoreductase family.</text>
</comment>
<reference evidence="9 10" key="1">
    <citation type="submission" date="2018-01" db="EMBL/GenBank/DDBJ databases">
        <title>Genomic Encyclopedia of Type Strains, Phase III (KMG-III): the genomes of soil and plant-associated and newly described type strains.</title>
        <authorList>
            <person name="Whitman W."/>
        </authorList>
    </citation>
    <scope>NUCLEOTIDE SEQUENCE [LARGE SCALE GENOMIC DNA]</scope>
    <source>
        <strain evidence="9 10">JCM 18070</strain>
    </source>
</reference>
<dbReference type="SUPFAM" id="SSF51905">
    <property type="entry name" value="FAD/NAD(P)-binding domain"/>
    <property type="match status" value="1"/>
</dbReference>
<feature type="binding site" evidence="6">
    <location>
        <begin position="181"/>
        <end position="188"/>
    </location>
    <ligand>
        <name>NAD(+)</name>
        <dbReference type="ChEBI" id="CHEBI:57540"/>
    </ligand>
</feature>